<proteinExistence type="predicted"/>
<dbReference type="Proteomes" id="UP000249419">
    <property type="component" value="Unassembled WGS sequence"/>
</dbReference>
<comment type="caution">
    <text evidence="1">The sequence shown here is derived from an EMBL/GenBank/DDBJ whole genome shotgun (WGS) entry which is preliminary data.</text>
</comment>
<evidence type="ECO:0000313" key="1">
    <source>
        <dbReference type="EMBL" id="RAO26492.1"/>
    </source>
</evidence>
<protein>
    <submittedName>
        <fullName evidence="1">Uncharacterized protein</fullName>
    </submittedName>
</protein>
<evidence type="ECO:0000313" key="2">
    <source>
        <dbReference type="Proteomes" id="UP000249419"/>
    </source>
</evidence>
<accession>A0A328NFB3</accession>
<reference evidence="1 2" key="1">
    <citation type="submission" date="2018-03" db="EMBL/GenBank/DDBJ databases">
        <title>Defining the species Micromonospora saelicesensis and Micromonospora noduli under the framework of genomics.</title>
        <authorList>
            <person name="Riesco R."/>
            <person name="Trujillo M.E."/>
        </authorList>
    </citation>
    <scope>NUCLEOTIDE SEQUENCE [LARGE SCALE GENOMIC DNA]</scope>
    <source>
        <strain evidence="1 2">PSN13</strain>
    </source>
</reference>
<name>A0A328NFB3_9ACTN</name>
<dbReference type="EMBL" id="PYAG01000041">
    <property type="protein sequence ID" value="RAO26492.1"/>
    <property type="molecule type" value="Genomic_DNA"/>
</dbReference>
<dbReference type="RefSeq" id="WP_112678875.1">
    <property type="nucleotide sequence ID" value="NZ_PYAG01000041.1"/>
</dbReference>
<sequence length="93" mass="10612">MSQHEVDARCADSAVHSHDDGKTLCQFGRPFVNRYIFEWRKPRVTAYRAADRRTVTAGLNRYPGIVIGAYIQIRQRVIGITWGAPGAVRRVQR</sequence>
<dbReference type="AlphaFoldDB" id="A0A328NFB3"/>
<organism evidence="1 2">
    <name type="scientific">Micromonospora saelicesensis</name>
    <dbReference type="NCBI Taxonomy" id="285676"/>
    <lineage>
        <taxon>Bacteria</taxon>
        <taxon>Bacillati</taxon>
        <taxon>Actinomycetota</taxon>
        <taxon>Actinomycetes</taxon>
        <taxon>Micromonosporales</taxon>
        <taxon>Micromonosporaceae</taxon>
        <taxon>Micromonospora</taxon>
    </lineage>
</organism>
<gene>
    <name evidence="1" type="ORF">PSN13_06520</name>
</gene>